<sequence>CYRNEHRQLEFFFVRCGYFAVDERIDKPQINRQTCSSLSCVLRSIPQIVRRVCESPAAADFMERMVEAFLRERIKLRKMKMLCRRQTLFF</sequence>
<keyword evidence="1" id="KW-1185">Reference proteome</keyword>
<name>A0A914VMZ3_9BILA</name>
<dbReference type="AlphaFoldDB" id="A0A914VMZ3"/>
<evidence type="ECO:0000313" key="1">
    <source>
        <dbReference type="Proteomes" id="UP000887566"/>
    </source>
</evidence>
<evidence type="ECO:0000313" key="2">
    <source>
        <dbReference type="WBParaSite" id="PSAMB.scaffold21789size565.g38416.t1"/>
    </source>
</evidence>
<protein>
    <submittedName>
        <fullName evidence="2">Uncharacterized protein</fullName>
    </submittedName>
</protein>
<organism evidence="1 2">
    <name type="scientific">Plectus sambesii</name>
    <dbReference type="NCBI Taxonomy" id="2011161"/>
    <lineage>
        <taxon>Eukaryota</taxon>
        <taxon>Metazoa</taxon>
        <taxon>Ecdysozoa</taxon>
        <taxon>Nematoda</taxon>
        <taxon>Chromadorea</taxon>
        <taxon>Plectida</taxon>
        <taxon>Plectina</taxon>
        <taxon>Plectoidea</taxon>
        <taxon>Plectidae</taxon>
        <taxon>Plectus</taxon>
    </lineage>
</organism>
<reference evidence="2" key="1">
    <citation type="submission" date="2022-11" db="UniProtKB">
        <authorList>
            <consortium name="WormBaseParasite"/>
        </authorList>
    </citation>
    <scope>IDENTIFICATION</scope>
</reference>
<dbReference type="WBParaSite" id="PSAMB.scaffold21789size565.g38416.t1">
    <property type="protein sequence ID" value="PSAMB.scaffold21789size565.g38416.t1"/>
    <property type="gene ID" value="PSAMB.scaffold21789size565.g38416"/>
</dbReference>
<proteinExistence type="predicted"/>
<dbReference type="Proteomes" id="UP000887566">
    <property type="component" value="Unplaced"/>
</dbReference>
<accession>A0A914VMZ3</accession>